<protein>
    <submittedName>
        <fullName evidence="1">Uncharacterized protein</fullName>
    </submittedName>
</protein>
<dbReference type="AlphaFoldDB" id="A0A2N5UEE9"/>
<accession>A0A2N5UEE9</accession>
<evidence type="ECO:0000313" key="2">
    <source>
        <dbReference type="Proteomes" id="UP000235388"/>
    </source>
</evidence>
<dbReference type="EMBL" id="PGCJ01000245">
    <property type="protein sequence ID" value="PLW36076.1"/>
    <property type="molecule type" value="Genomic_DNA"/>
</dbReference>
<name>A0A2N5UEE9_9BASI</name>
<proteinExistence type="predicted"/>
<reference evidence="1 2" key="1">
    <citation type="submission" date="2017-11" db="EMBL/GenBank/DDBJ databases">
        <title>De novo assembly and phasing of dikaryotic genomes from two isolates of Puccinia coronata f. sp. avenae, the causal agent of oat crown rust.</title>
        <authorList>
            <person name="Miller M.E."/>
            <person name="Zhang Y."/>
            <person name="Omidvar V."/>
            <person name="Sperschneider J."/>
            <person name="Schwessinger B."/>
            <person name="Raley C."/>
            <person name="Palmer J.M."/>
            <person name="Garnica D."/>
            <person name="Upadhyaya N."/>
            <person name="Rathjen J."/>
            <person name="Taylor J.M."/>
            <person name="Park R.F."/>
            <person name="Dodds P.N."/>
            <person name="Hirsch C.D."/>
            <person name="Kianian S.F."/>
            <person name="Figueroa M."/>
        </authorList>
    </citation>
    <scope>NUCLEOTIDE SEQUENCE [LARGE SCALE GENOMIC DNA]</scope>
    <source>
        <strain evidence="1">12NC29</strain>
    </source>
</reference>
<evidence type="ECO:0000313" key="1">
    <source>
        <dbReference type="EMBL" id="PLW36076.1"/>
    </source>
</evidence>
<organism evidence="1 2">
    <name type="scientific">Puccinia coronata f. sp. avenae</name>
    <dbReference type="NCBI Taxonomy" id="200324"/>
    <lineage>
        <taxon>Eukaryota</taxon>
        <taxon>Fungi</taxon>
        <taxon>Dikarya</taxon>
        <taxon>Basidiomycota</taxon>
        <taxon>Pucciniomycotina</taxon>
        <taxon>Pucciniomycetes</taxon>
        <taxon>Pucciniales</taxon>
        <taxon>Pucciniaceae</taxon>
        <taxon>Puccinia</taxon>
    </lineage>
</organism>
<gene>
    <name evidence="1" type="ORF">PCANC_18767</name>
</gene>
<keyword evidence="2" id="KW-1185">Reference proteome</keyword>
<sequence>MAPGTWNPPAGTCEGGQVPASRCPGAGAGVYVWQDWKKVPAPASGTFPPDR</sequence>
<dbReference type="Proteomes" id="UP000235388">
    <property type="component" value="Unassembled WGS sequence"/>
</dbReference>
<comment type="caution">
    <text evidence="1">The sequence shown here is derived from an EMBL/GenBank/DDBJ whole genome shotgun (WGS) entry which is preliminary data.</text>
</comment>